<dbReference type="InterPro" id="IPR009081">
    <property type="entry name" value="PP-bd_ACP"/>
</dbReference>
<name>A0A1C6UKJ6_9ACTN</name>
<organism evidence="2 4">
    <name type="scientific">Micromonospora peucetia</name>
    <dbReference type="NCBI Taxonomy" id="47871"/>
    <lineage>
        <taxon>Bacteria</taxon>
        <taxon>Bacillati</taxon>
        <taxon>Actinomycetota</taxon>
        <taxon>Actinomycetes</taxon>
        <taxon>Micromonosporales</taxon>
        <taxon>Micromonosporaceae</taxon>
        <taxon>Micromonospora</taxon>
    </lineage>
</organism>
<sequence length="89" mass="9790">MTDRSLINEAVKRLVVRESRLAVDPGTVDDHEPLNGDLLRVNSLGFLGMLVRLEDELDVTLPDDIFAGRVFTTVADLVDVVADVVKEEA</sequence>
<evidence type="ECO:0000313" key="3">
    <source>
        <dbReference type="EMBL" id="WSA34231.1"/>
    </source>
</evidence>
<dbReference type="EMBL" id="FMIC01000002">
    <property type="protein sequence ID" value="SCL54502.1"/>
    <property type="molecule type" value="Genomic_DNA"/>
</dbReference>
<keyword evidence="5" id="KW-1185">Reference proteome</keyword>
<proteinExistence type="predicted"/>
<dbReference type="InterPro" id="IPR036736">
    <property type="entry name" value="ACP-like_sf"/>
</dbReference>
<evidence type="ECO:0000313" key="5">
    <source>
        <dbReference type="Proteomes" id="UP001334804"/>
    </source>
</evidence>
<dbReference type="EMBL" id="CP109071">
    <property type="protein sequence ID" value="WSA34231.1"/>
    <property type="molecule type" value="Genomic_DNA"/>
</dbReference>
<dbReference type="SUPFAM" id="SSF47336">
    <property type="entry name" value="ACP-like"/>
    <property type="match status" value="1"/>
</dbReference>
<accession>A0A1C6UKJ6</accession>
<evidence type="ECO:0000259" key="1">
    <source>
        <dbReference type="PROSITE" id="PS50075"/>
    </source>
</evidence>
<dbReference type="RefSeq" id="WP_091623443.1">
    <property type="nucleotide sequence ID" value="NZ_CP109071.1"/>
</dbReference>
<evidence type="ECO:0000313" key="2">
    <source>
        <dbReference type="EMBL" id="SCL54502.1"/>
    </source>
</evidence>
<dbReference type="OrthoDB" id="4225030at2"/>
<dbReference type="Proteomes" id="UP000199343">
    <property type="component" value="Unassembled WGS sequence"/>
</dbReference>
<dbReference type="STRING" id="47871.GA0070608_1342"/>
<protein>
    <submittedName>
        <fullName evidence="2">Acyl carrier protein</fullName>
    </submittedName>
</protein>
<dbReference type="Gene3D" id="1.10.1200.10">
    <property type="entry name" value="ACP-like"/>
    <property type="match status" value="1"/>
</dbReference>
<gene>
    <name evidence="2" type="ORF">GA0070608_1342</name>
    <name evidence="3" type="ORF">OIE14_09405</name>
</gene>
<dbReference type="Pfam" id="PF00550">
    <property type="entry name" value="PP-binding"/>
    <property type="match status" value="1"/>
</dbReference>
<reference evidence="3 5" key="2">
    <citation type="submission" date="2022-10" db="EMBL/GenBank/DDBJ databases">
        <title>The complete genomes of actinobacterial strains from the NBC collection.</title>
        <authorList>
            <person name="Joergensen T.S."/>
            <person name="Alvarez Arevalo M."/>
            <person name="Sterndorff E.B."/>
            <person name="Faurdal D."/>
            <person name="Vuksanovic O."/>
            <person name="Mourched A.-S."/>
            <person name="Charusanti P."/>
            <person name="Shaw S."/>
            <person name="Blin K."/>
            <person name="Weber T."/>
        </authorList>
    </citation>
    <scope>NUCLEOTIDE SEQUENCE [LARGE SCALE GENOMIC DNA]</scope>
    <source>
        <strain evidence="3 5">NBC 01809</strain>
    </source>
</reference>
<feature type="domain" description="Carrier" evidence="1">
    <location>
        <begin position="5"/>
        <end position="85"/>
    </location>
</feature>
<evidence type="ECO:0000313" key="4">
    <source>
        <dbReference type="Proteomes" id="UP000199343"/>
    </source>
</evidence>
<reference evidence="2 4" key="1">
    <citation type="submission" date="2016-06" db="EMBL/GenBank/DDBJ databases">
        <authorList>
            <person name="Kjaerup R.B."/>
            <person name="Dalgaard T.S."/>
            <person name="Juul-Madsen H.R."/>
        </authorList>
    </citation>
    <scope>NUCLEOTIDE SEQUENCE [LARGE SCALE GENOMIC DNA]</scope>
    <source>
        <strain evidence="2 4">DSM 43363</strain>
    </source>
</reference>
<dbReference type="AlphaFoldDB" id="A0A1C6UKJ6"/>
<dbReference type="Proteomes" id="UP001334804">
    <property type="component" value="Chromosome"/>
</dbReference>
<dbReference type="PROSITE" id="PS50075">
    <property type="entry name" value="CARRIER"/>
    <property type="match status" value="1"/>
</dbReference>